<evidence type="ECO:0000313" key="3">
    <source>
        <dbReference type="EMBL" id="MBB3173907.1"/>
    </source>
</evidence>
<dbReference type="EMBL" id="JACHXV010000005">
    <property type="protein sequence ID" value="MBB3173907.1"/>
    <property type="molecule type" value="Genomic_DNA"/>
</dbReference>
<keyword evidence="2" id="KW-0964">Secreted</keyword>
<accession>A0A839UVS0</accession>
<reference evidence="3 4" key="1">
    <citation type="submission" date="2020-08" db="EMBL/GenBank/DDBJ databases">
        <title>Genomic Encyclopedia of Type Strains, Phase III (KMG-III): the genomes of soil and plant-associated and newly described type strains.</title>
        <authorList>
            <person name="Whitman W."/>
        </authorList>
    </citation>
    <scope>NUCLEOTIDE SEQUENCE [LARGE SCALE GENOMIC DNA]</scope>
    <source>
        <strain evidence="3 4">CECT 8088</strain>
    </source>
</reference>
<dbReference type="Gene3D" id="2.120.10.30">
    <property type="entry name" value="TolB, C-terminal domain"/>
    <property type="match status" value="1"/>
</dbReference>
<organism evidence="3 4">
    <name type="scientific">Endobacter medicaginis</name>
    <dbReference type="NCBI Taxonomy" id="1181271"/>
    <lineage>
        <taxon>Bacteria</taxon>
        <taxon>Pseudomonadati</taxon>
        <taxon>Pseudomonadota</taxon>
        <taxon>Alphaproteobacteria</taxon>
        <taxon>Acetobacterales</taxon>
        <taxon>Acetobacteraceae</taxon>
        <taxon>Endobacter</taxon>
    </lineage>
</organism>
<proteinExistence type="predicted"/>
<dbReference type="GO" id="GO:0005576">
    <property type="term" value="C:extracellular region"/>
    <property type="evidence" value="ECO:0007669"/>
    <property type="project" value="UniProtKB-SubCell"/>
</dbReference>
<dbReference type="InterPro" id="IPR011042">
    <property type="entry name" value="6-blade_b-propeller_TolB-like"/>
</dbReference>
<dbReference type="Proteomes" id="UP000557688">
    <property type="component" value="Unassembled WGS sequence"/>
</dbReference>
<comment type="subcellular location">
    <subcellularLocation>
        <location evidence="1">Secreted</location>
    </subcellularLocation>
</comment>
<sequence length="276" mass="29940">MDGADRFVGVNALRIGPDGDLWVVDRGGPGIGKPLAPHGPKLLRFDIASARLARSYDLGAVTLPWSFVDDVRFNGRRAYLTDAGDPGLIVLDLDSGRGRRVLQGHPSTVAQTPLVAEGRPLRDAKGDPVVIHADQLEISPDGRWFYYQPSNGRLSRIETRFLDDPALSDAELGRHVERFADTPSTGGTAIDANGTIYLSDTDRSRILTISPTGRIATLIADPRLVWVDAMWIDDHGNLLMPASQLNRTAGLHDGTSVVRPPIVLYSLALGVKAVRR</sequence>
<keyword evidence="4" id="KW-1185">Reference proteome</keyword>
<dbReference type="AlphaFoldDB" id="A0A839UVS0"/>
<comment type="caution">
    <text evidence="3">The sequence shown here is derived from an EMBL/GenBank/DDBJ whole genome shotgun (WGS) entry which is preliminary data.</text>
</comment>
<name>A0A839UVS0_9PROT</name>
<dbReference type="Pfam" id="PF03022">
    <property type="entry name" value="MRJP"/>
    <property type="match status" value="1"/>
</dbReference>
<dbReference type="InterPro" id="IPR017996">
    <property type="entry name" value="MRJP/yellow-related"/>
</dbReference>
<dbReference type="RefSeq" id="WP_218062010.1">
    <property type="nucleotide sequence ID" value="NZ_JABXXQ010000117.1"/>
</dbReference>
<evidence type="ECO:0000256" key="1">
    <source>
        <dbReference type="ARBA" id="ARBA00004613"/>
    </source>
</evidence>
<evidence type="ECO:0000256" key="2">
    <source>
        <dbReference type="ARBA" id="ARBA00022525"/>
    </source>
</evidence>
<dbReference type="SUPFAM" id="SSF101898">
    <property type="entry name" value="NHL repeat"/>
    <property type="match status" value="1"/>
</dbReference>
<dbReference type="PANTHER" id="PTHR10009:SF18">
    <property type="entry name" value="PROTEIN YELLOW-LIKE PROTEIN"/>
    <property type="match status" value="1"/>
</dbReference>
<dbReference type="PANTHER" id="PTHR10009">
    <property type="entry name" value="PROTEIN YELLOW-RELATED"/>
    <property type="match status" value="1"/>
</dbReference>
<protein>
    <submittedName>
        <fullName evidence="3">Sugar lactone lactonase YvrE</fullName>
    </submittedName>
</protein>
<evidence type="ECO:0000313" key="4">
    <source>
        <dbReference type="Proteomes" id="UP000557688"/>
    </source>
</evidence>
<gene>
    <name evidence="3" type="ORF">FHR90_001739</name>
</gene>